<proteinExistence type="inferred from homology"/>
<dbReference type="PROSITE" id="PS51257">
    <property type="entry name" value="PROKAR_LIPOPROTEIN"/>
    <property type="match status" value="1"/>
</dbReference>
<dbReference type="GO" id="GO:0030246">
    <property type="term" value="F:carbohydrate binding"/>
    <property type="evidence" value="ECO:0007669"/>
    <property type="project" value="InterPro"/>
</dbReference>
<feature type="chain" id="PRO_5015203256" evidence="6">
    <location>
        <begin position="21"/>
        <end position="466"/>
    </location>
</feature>
<dbReference type="EMBL" id="JPDN02000025">
    <property type="protein sequence ID" value="PON24110.1"/>
    <property type="molecule type" value="Genomic_DNA"/>
</dbReference>
<dbReference type="InterPro" id="IPR008979">
    <property type="entry name" value="Galactose-bd-like_sf"/>
</dbReference>
<dbReference type="Gene3D" id="2.60.120.260">
    <property type="entry name" value="Galactose-binding domain-like"/>
    <property type="match status" value="1"/>
</dbReference>
<organism evidence="8 9">
    <name type="scientific">Trichoderma gamsii</name>
    <dbReference type="NCBI Taxonomy" id="398673"/>
    <lineage>
        <taxon>Eukaryota</taxon>
        <taxon>Fungi</taxon>
        <taxon>Dikarya</taxon>
        <taxon>Ascomycota</taxon>
        <taxon>Pezizomycotina</taxon>
        <taxon>Sordariomycetes</taxon>
        <taxon>Hypocreomycetidae</taxon>
        <taxon>Hypocreales</taxon>
        <taxon>Hypocreaceae</taxon>
        <taxon>Trichoderma</taxon>
    </lineage>
</organism>
<dbReference type="GO" id="GO:0004553">
    <property type="term" value="F:hydrolase activity, hydrolyzing O-glycosyl compounds"/>
    <property type="evidence" value="ECO:0007669"/>
    <property type="project" value="InterPro"/>
</dbReference>
<evidence type="ECO:0000256" key="2">
    <source>
        <dbReference type="ARBA" id="ARBA00022801"/>
    </source>
</evidence>
<evidence type="ECO:0000256" key="3">
    <source>
        <dbReference type="ARBA" id="ARBA00023295"/>
    </source>
</evidence>
<comment type="similarity">
    <text evidence="1 5">Belongs to the glycosyl hydrolase 43 family.</text>
</comment>
<keyword evidence="3 5" id="KW-0326">Glycosidase</keyword>
<dbReference type="InterPro" id="IPR005084">
    <property type="entry name" value="CBM6"/>
</dbReference>
<dbReference type="Pfam" id="PF22704">
    <property type="entry name" value="CBM13-like"/>
    <property type="match status" value="1"/>
</dbReference>
<dbReference type="Pfam" id="PF04616">
    <property type="entry name" value="Glyco_hydro_43"/>
    <property type="match status" value="1"/>
</dbReference>
<dbReference type="InterPro" id="IPR055240">
    <property type="entry name" value="CBM13-like"/>
</dbReference>
<dbReference type="AlphaFoldDB" id="A0A2P4ZIH2"/>
<sequence>MQFRLGFWAALLACAQTASATLQIVPGATWTAACPLFLALFLLSSNGLHMQAHGGGLIKVNDTFYLVGEDHTNGGAFQNVNCYSSKDLVQWQYQGALLSLTTTTGDLGSGRVVERPKVLWNNRTGKYVMWMHIDSSSYGEAKVGVAVGDTVCGKYQYLNSSQPLGFQSRDMGLFQDDDGTAYLLSEDRANGLRIDRLSDDYLTVVNATYLWPDHIEAPAMIKSNGRYYMFGSHLTGWMPNDNVYTTSTSITGPWSSWTTFAQTGSLTYQSQTNYVLKLSDNEAFYLGDRWISSDLGSSSYIWLPLNISGTSVKMPYSPSWVPNVSGAVAQGSWTPSPPNSYYEGETGTYANGAKTVSCTSCSGAGSAGYLGGPSNGTVTFRQISSSAATMTTITIQYRNGDSTPRFGAVVVNGGTPIKLEYLPSGSGVSNSTLHTLLQKGNNTITFSGAGNSTYAADVDRLIVPVS</sequence>
<keyword evidence="9" id="KW-1185">Reference proteome</keyword>
<keyword evidence="2 5" id="KW-0378">Hydrolase</keyword>
<feature type="signal peptide" evidence="6">
    <location>
        <begin position="1"/>
        <end position="20"/>
    </location>
</feature>
<dbReference type="STRING" id="398673.A0A2P4ZIH2"/>
<feature type="domain" description="CBM6" evidence="7">
    <location>
        <begin position="340"/>
        <end position="464"/>
    </location>
</feature>
<evidence type="ECO:0000256" key="1">
    <source>
        <dbReference type="ARBA" id="ARBA00009865"/>
    </source>
</evidence>
<evidence type="ECO:0000313" key="9">
    <source>
        <dbReference type="Proteomes" id="UP000054821"/>
    </source>
</evidence>
<dbReference type="PROSITE" id="PS51175">
    <property type="entry name" value="CBM6"/>
    <property type="match status" value="1"/>
</dbReference>
<reference evidence="8 9" key="1">
    <citation type="journal article" date="2016" name="Genome Announc.">
        <title>Draft Whole-Genome Sequence of Trichoderma gamsii T6085, a Promising Biocontrol Agent of Fusarium Head Blight on Wheat.</title>
        <authorList>
            <person name="Baroncelli R."/>
            <person name="Zapparata A."/>
            <person name="Piaggeschi G."/>
            <person name="Sarrocco S."/>
            <person name="Vannacci G."/>
        </authorList>
    </citation>
    <scope>NUCLEOTIDE SEQUENCE [LARGE SCALE GENOMIC DNA]</scope>
    <source>
        <strain evidence="8 9">T6085</strain>
    </source>
</reference>
<dbReference type="InterPro" id="IPR023296">
    <property type="entry name" value="Glyco_hydro_beta-prop_sf"/>
</dbReference>
<accession>A0A2P4ZIH2</accession>
<evidence type="ECO:0000256" key="6">
    <source>
        <dbReference type="SAM" id="SignalP"/>
    </source>
</evidence>
<dbReference type="CDD" id="cd18821">
    <property type="entry name" value="GH43_Pc3Gal43A-like"/>
    <property type="match status" value="1"/>
</dbReference>
<protein>
    <submittedName>
        <fullName evidence="8">Glycosyl hydrolase family 43 protein</fullName>
    </submittedName>
</protein>
<dbReference type="Gene3D" id="2.115.10.20">
    <property type="entry name" value="Glycosyl hydrolase domain, family 43"/>
    <property type="match status" value="1"/>
</dbReference>
<dbReference type="SUPFAM" id="SSF49785">
    <property type="entry name" value="Galactose-binding domain-like"/>
    <property type="match status" value="1"/>
</dbReference>
<dbReference type="InterPro" id="IPR006710">
    <property type="entry name" value="Glyco_hydro_43"/>
</dbReference>
<dbReference type="PANTHER" id="PTHR22925">
    <property type="entry name" value="GLYCOSYL HYDROLASE 43 FAMILY MEMBER"/>
    <property type="match status" value="1"/>
</dbReference>
<dbReference type="PANTHER" id="PTHR22925:SF3">
    <property type="entry name" value="GLYCOSYL HYDROLASE FAMILY PROTEIN 43"/>
    <property type="match status" value="1"/>
</dbReference>
<evidence type="ECO:0000259" key="7">
    <source>
        <dbReference type="PROSITE" id="PS51175"/>
    </source>
</evidence>
<evidence type="ECO:0000256" key="4">
    <source>
        <dbReference type="PIRSR" id="PIRSR606710-2"/>
    </source>
</evidence>
<gene>
    <name evidence="8" type="ORF">TGAM01_v207121</name>
</gene>
<evidence type="ECO:0000313" key="8">
    <source>
        <dbReference type="EMBL" id="PON24110.1"/>
    </source>
</evidence>
<keyword evidence="6" id="KW-0732">Signal</keyword>
<evidence type="ECO:0000256" key="5">
    <source>
        <dbReference type="RuleBase" id="RU361187"/>
    </source>
</evidence>
<dbReference type="GeneID" id="29984215"/>
<name>A0A2P4ZIH2_9HYPO</name>
<dbReference type="SUPFAM" id="SSF75005">
    <property type="entry name" value="Arabinanase/levansucrase/invertase"/>
    <property type="match status" value="1"/>
</dbReference>
<dbReference type="CDD" id="cd04081">
    <property type="entry name" value="CBM35_galactosidase-like"/>
    <property type="match status" value="1"/>
</dbReference>
<dbReference type="Proteomes" id="UP000054821">
    <property type="component" value="Unassembled WGS sequence"/>
</dbReference>
<dbReference type="GO" id="GO:0005975">
    <property type="term" value="P:carbohydrate metabolic process"/>
    <property type="evidence" value="ECO:0007669"/>
    <property type="project" value="InterPro"/>
</dbReference>
<comment type="caution">
    <text evidence="8">The sequence shown here is derived from an EMBL/GenBank/DDBJ whole genome shotgun (WGS) entry which is preliminary data.</text>
</comment>
<dbReference type="RefSeq" id="XP_018662561.2">
    <property type="nucleotide sequence ID" value="XM_018804132.2"/>
</dbReference>
<feature type="site" description="Important for catalytic activity, responsible for pKa modulation of the active site Glu and correct orientation of both the proton donor and substrate" evidence="4">
    <location>
        <position position="170"/>
    </location>
</feature>